<evidence type="ECO:0008006" key="2">
    <source>
        <dbReference type="Google" id="ProtNLM"/>
    </source>
</evidence>
<sequence length="141" mass="15386">MKICGVELTGNEAVICLLSLDNGQFNLPDCRARKLALPKKHSQAEMVKFQSDFAKLMQDYGVDTIVIKERLTRGKFSGGALSFKMESAIQLIKGLDVSLLNGAETKAILSDKPLPITFEDTGLKVFQKSAFTVAYAALVSQ</sequence>
<proteinExistence type="predicted"/>
<evidence type="ECO:0000313" key="1">
    <source>
        <dbReference type="EMBL" id="CAA6828834.1"/>
    </source>
</evidence>
<gene>
    <name evidence="1" type="ORF">HELGO_WM20833</name>
</gene>
<accession>A0A6S6UGB0</accession>
<dbReference type="EMBL" id="CACVAT010000479">
    <property type="protein sequence ID" value="CAA6828834.1"/>
    <property type="molecule type" value="Genomic_DNA"/>
</dbReference>
<dbReference type="InterPro" id="IPR021378">
    <property type="entry name" value="DUF3010"/>
</dbReference>
<name>A0A6S6UGB0_9GAMM</name>
<protein>
    <recommendedName>
        <fullName evidence="2">DUF3010 domain-containing protein</fullName>
    </recommendedName>
</protein>
<dbReference type="AlphaFoldDB" id="A0A6S6UGB0"/>
<dbReference type="Pfam" id="PF11215">
    <property type="entry name" value="DUF3010"/>
    <property type="match status" value="1"/>
</dbReference>
<reference evidence="1" key="1">
    <citation type="submission" date="2020-01" db="EMBL/GenBank/DDBJ databases">
        <authorList>
            <person name="Meier V. D."/>
            <person name="Meier V D."/>
        </authorList>
    </citation>
    <scope>NUCLEOTIDE SEQUENCE</scope>
    <source>
        <strain evidence="1">HLG_WM_MAG_09</strain>
    </source>
</reference>
<organism evidence="1">
    <name type="scientific">uncultured Thiotrichaceae bacterium</name>
    <dbReference type="NCBI Taxonomy" id="298394"/>
    <lineage>
        <taxon>Bacteria</taxon>
        <taxon>Pseudomonadati</taxon>
        <taxon>Pseudomonadota</taxon>
        <taxon>Gammaproteobacteria</taxon>
        <taxon>Thiotrichales</taxon>
        <taxon>Thiotrichaceae</taxon>
        <taxon>environmental samples</taxon>
    </lineage>
</organism>